<keyword evidence="4 7" id="KW-0863">Zinc-finger</keyword>
<feature type="domain" description="C2H2-type" evidence="10">
    <location>
        <begin position="235"/>
        <end position="262"/>
    </location>
</feature>
<reference evidence="11 12" key="1">
    <citation type="submission" date="2020-05" db="EMBL/GenBank/DDBJ databases">
        <title>Electrophorus electricus (electric eel) genome, fEleEle1, primary haplotype.</title>
        <authorList>
            <person name="Myers G."/>
            <person name="Meyer A."/>
            <person name="Fedrigo O."/>
            <person name="Formenti G."/>
            <person name="Rhie A."/>
            <person name="Tracey A."/>
            <person name="Sims Y."/>
            <person name="Jarvis E.D."/>
        </authorList>
    </citation>
    <scope>NUCLEOTIDE SEQUENCE [LARGE SCALE GENOMIC DNA]</scope>
</reference>
<organism evidence="11 12">
    <name type="scientific">Electrophorus electricus</name>
    <name type="common">Electric eel</name>
    <name type="synonym">Gymnotus electricus</name>
    <dbReference type="NCBI Taxonomy" id="8005"/>
    <lineage>
        <taxon>Eukaryota</taxon>
        <taxon>Metazoa</taxon>
        <taxon>Chordata</taxon>
        <taxon>Craniata</taxon>
        <taxon>Vertebrata</taxon>
        <taxon>Euteleostomi</taxon>
        <taxon>Actinopterygii</taxon>
        <taxon>Neopterygii</taxon>
        <taxon>Teleostei</taxon>
        <taxon>Ostariophysi</taxon>
        <taxon>Gymnotiformes</taxon>
        <taxon>Gymnotoidei</taxon>
        <taxon>Gymnotidae</taxon>
        <taxon>Electrophorus</taxon>
    </lineage>
</organism>
<feature type="domain" description="C2H2-type" evidence="10">
    <location>
        <begin position="263"/>
        <end position="290"/>
    </location>
</feature>
<dbReference type="AlphaFoldDB" id="A0AAY5F452"/>
<dbReference type="GO" id="GO:0000978">
    <property type="term" value="F:RNA polymerase II cis-regulatory region sequence-specific DNA binding"/>
    <property type="evidence" value="ECO:0007669"/>
    <property type="project" value="TreeGrafter"/>
</dbReference>
<feature type="domain" description="C2H2-type" evidence="10">
    <location>
        <begin position="207"/>
        <end position="234"/>
    </location>
</feature>
<feature type="coiled-coil region" evidence="8">
    <location>
        <begin position="23"/>
        <end position="57"/>
    </location>
</feature>
<accession>A0AAY5F452</accession>
<dbReference type="Gene3D" id="3.30.160.60">
    <property type="entry name" value="Classic Zinc Finger"/>
    <property type="match status" value="4"/>
</dbReference>
<evidence type="ECO:0000256" key="2">
    <source>
        <dbReference type="ARBA" id="ARBA00022723"/>
    </source>
</evidence>
<dbReference type="FunFam" id="3.30.160.60:FF:001498">
    <property type="entry name" value="Zinc finger protein 404"/>
    <property type="match status" value="1"/>
</dbReference>
<dbReference type="PROSITE" id="PS00028">
    <property type="entry name" value="ZINC_FINGER_C2H2_1"/>
    <property type="match status" value="4"/>
</dbReference>
<reference evidence="11" key="2">
    <citation type="submission" date="2025-08" db="UniProtKB">
        <authorList>
            <consortium name="Ensembl"/>
        </authorList>
    </citation>
    <scope>IDENTIFICATION</scope>
</reference>
<dbReference type="GO" id="GO:0005634">
    <property type="term" value="C:nucleus"/>
    <property type="evidence" value="ECO:0007669"/>
    <property type="project" value="UniProtKB-SubCell"/>
</dbReference>
<dbReference type="Pfam" id="PF12171">
    <property type="entry name" value="zf-C2H2_jaz"/>
    <property type="match status" value="1"/>
</dbReference>
<dbReference type="SUPFAM" id="SSF57667">
    <property type="entry name" value="beta-beta-alpha zinc fingers"/>
    <property type="match status" value="2"/>
</dbReference>
<dbReference type="Pfam" id="PF00096">
    <property type="entry name" value="zf-C2H2"/>
    <property type="match status" value="3"/>
</dbReference>
<evidence type="ECO:0000256" key="6">
    <source>
        <dbReference type="ARBA" id="ARBA00023242"/>
    </source>
</evidence>
<name>A0AAY5F452_ELEEL</name>
<proteinExistence type="predicted"/>
<feature type="domain" description="C2H2-type" evidence="10">
    <location>
        <begin position="178"/>
        <end position="202"/>
    </location>
</feature>
<dbReference type="Proteomes" id="UP000314983">
    <property type="component" value="Chromosome 20"/>
</dbReference>
<evidence type="ECO:0000313" key="11">
    <source>
        <dbReference type="Ensembl" id="ENSEEEP00000063826.1"/>
    </source>
</evidence>
<evidence type="ECO:0000256" key="5">
    <source>
        <dbReference type="ARBA" id="ARBA00022833"/>
    </source>
</evidence>
<evidence type="ECO:0000256" key="7">
    <source>
        <dbReference type="PROSITE-ProRule" id="PRU00042"/>
    </source>
</evidence>
<evidence type="ECO:0000256" key="8">
    <source>
        <dbReference type="SAM" id="Coils"/>
    </source>
</evidence>
<evidence type="ECO:0000256" key="9">
    <source>
        <dbReference type="SAM" id="MobiDB-lite"/>
    </source>
</evidence>
<dbReference type="InterPro" id="IPR013087">
    <property type="entry name" value="Znf_C2H2_type"/>
</dbReference>
<dbReference type="Ensembl" id="ENSEEET00000060740.1">
    <property type="protein sequence ID" value="ENSEEEP00000063826.1"/>
    <property type="gene ID" value="ENSEEEG00000028852.1"/>
</dbReference>
<dbReference type="PANTHER" id="PTHR23235:SF142">
    <property type="entry name" value="ZINC FINGER PROTEIN 384"/>
    <property type="match status" value="1"/>
</dbReference>
<dbReference type="SMART" id="SM00355">
    <property type="entry name" value="ZnF_C2H2"/>
    <property type="match status" value="4"/>
</dbReference>
<reference evidence="11" key="3">
    <citation type="submission" date="2025-09" db="UniProtKB">
        <authorList>
            <consortium name="Ensembl"/>
        </authorList>
    </citation>
    <scope>IDENTIFICATION</scope>
</reference>
<evidence type="ECO:0000256" key="3">
    <source>
        <dbReference type="ARBA" id="ARBA00022737"/>
    </source>
</evidence>
<evidence type="ECO:0000256" key="4">
    <source>
        <dbReference type="ARBA" id="ARBA00022771"/>
    </source>
</evidence>
<dbReference type="InterPro" id="IPR036236">
    <property type="entry name" value="Znf_C2H2_sf"/>
</dbReference>
<feature type="region of interest" description="Disordered" evidence="9">
    <location>
        <begin position="155"/>
        <end position="174"/>
    </location>
</feature>
<evidence type="ECO:0000256" key="1">
    <source>
        <dbReference type="ARBA" id="ARBA00004123"/>
    </source>
</evidence>
<evidence type="ECO:0000259" key="10">
    <source>
        <dbReference type="PROSITE" id="PS50157"/>
    </source>
</evidence>
<protein>
    <recommendedName>
        <fullName evidence="10">C2H2-type domain-containing protein</fullName>
    </recommendedName>
</protein>
<dbReference type="GO" id="GO:0000981">
    <property type="term" value="F:DNA-binding transcription factor activity, RNA polymerase II-specific"/>
    <property type="evidence" value="ECO:0007669"/>
    <property type="project" value="TreeGrafter"/>
</dbReference>
<dbReference type="PROSITE" id="PS50157">
    <property type="entry name" value="ZINC_FINGER_C2H2_2"/>
    <property type="match status" value="4"/>
</dbReference>
<dbReference type="PANTHER" id="PTHR23235">
    <property type="entry name" value="KRUEPPEL-LIKE TRANSCRIPTION FACTOR"/>
    <property type="match status" value="1"/>
</dbReference>
<keyword evidence="2" id="KW-0479">Metal-binding</keyword>
<dbReference type="FunFam" id="3.30.160.60:FF:000100">
    <property type="entry name" value="Zinc finger 45-like"/>
    <property type="match status" value="2"/>
</dbReference>
<dbReference type="InterPro" id="IPR022755">
    <property type="entry name" value="Znf_C2H2_jaz"/>
</dbReference>
<keyword evidence="6" id="KW-0539">Nucleus</keyword>
<dbReference type="GeneTree" id="ENSGT00940000164868"/>
<keyword evidence="5" id="KW-0862">Zinc</keyword>
<sequence length="300" mass="34330">MAALEAFHSFLNNRFTSIAGDILQFVQTILLEQQDEIKRTKEENRNLRSMLAEASANKGDSGTGNQNSDYEPHDTSLIRVKLELSTLEPDDDEEAELLPEAPTRLNPSPKKIDAEKVTRTFPAITKDNEGLQMNSYLTINLVPCDAQRTPDNLNSNAMKNESRSGGCERGTKEGTEDHYCPYCKESFKESSLLASHLVIHEGVPIPFYCQICGRHFKNRVTLKNHMIVHQKLRRFRCHFCGKGFHQKGHLKEHERIHTGEKPYGCSICGKRFTQFNHVRVHVRNHHQDISEPLEKPQNKR</sequence>
<keyword evidence="3" id="KW-0677">Repeat</keyword>
<comment type="subcellular location">
    <subcellularLocation>
        <location evidence="1">Nucleus</location>
    </subcellularLocation>
</comment>
<keyword evidence="8" id="KW-0175">Coiled coil</keyword>
<gene>
    <name evidence="11" type="primary">ING1</name>
</gene>
<keyword evidence="12" id="KW-1185">Reference proteome</keyword>
<evidence type="ECO:0000313" key="12">
    <source>
        <dbReference type="Proteomes" id="UP000314983"/>
    </source>
</evidence>
<dbReference type="GO" id="GO:0008270">
    <property type="term" value="F:zinc ion binding"/>
    <property type="evidence" value="ECO:0007669"/>
    <property type="project" value="UniProtKB-KW"/>
</dbReference>